<dbReference type="SUPFAM" id="SSF52172">
    <property type="entry name" value="CheY-like"/>
    <property type="match status" value="1"/>
</dbReference>
<dbReference type="Pfam" id="PF00072">
    <property type="entry name" value="Response_reg"/>
    <property type="match status" value="1"/>
</dbReference>
<accession>A0ABW6AAE7</accession>
<keyword evidence="7" id="KW-1185">Reference proteome</keyword>
<dbReference type="SUPFAM" id="SSF46894">
    <property type="entry name" value="C-terminal effector domain of the bipartite response regulators"/>
    <property type="match status" value="1"/>
</dbReference>
<dbReference type="SMART" id="SM00448">
    <property type="entry name" value="REC"/>
    <property type="match status" value="1"/>
</dbReference>
<dbReference type="Gene3D" id="3.40.50.2300">
    <property type="match status" value="1"/>
</dbReference>
<dbReference type="PROSITE" id="PS50110">
    <property type="entry name" value="RESPONSE_REGULATORY"/>
    <property type="match status" value="1"/>
</dbReference>
<dbReference type="EMBL" id="JBHUOZ010000003">
    <property type="protein sequence ID" value="MFD2920693.1"/>
    <property type="molecule type" value="Genomic_DNA"/>
</dbReference>
<evidence type="ECO:0000313" key="6">
    <source>
        <dbReference type="EMBL" id="MFD2920693.1"/>
    </source>
</evidence>
<evidence type="ECO:0000256" key="1">
    <source>
        <dbReference type="ARBA" id="ARBA00022553"/>
    </source>
</evidence>
<dbReference type="InterPro" id="IPR001789">
    <property type="entry name" value="Sig_transdc_resp-reg_receiver"/>
</dbReference>
<dbReference type="SMART" id="SM00421">
    <property type="entry name" value="HTH_LUXR"/>
    <property type="match status" value="1"/>
</dbReference>
<dbReference type="CDD" id="cd06170">
    <property type="entry name" value="LuxR_C_like"/>
    <property type="match status" value="1"/>
</dbReference>
<dbReference type="CDD" id="cd17535">
    <property type="entry name" value="REC_NarL-like"/>
    <property type="match status" value="1"/>
</dbReference>
<proteinExistence type="predicted"/>
<dbReference type="Pfam" id="PF00196">
    <property type="entry name" value="GerE"/>
    <property type="match status" value="1"/>
</dbReference>
<evidence type="ECO:0000259" key="4">
    <source>
        <dbReference type="PROSITE" id="PS50043"/>
    </source>
</evidence>
<dbReference type="InterPro" id="IPR011006">
    <property type="entry name" value="CheY-like_superfamily"/>
</dbReference>
<comment type="caution">
    <text evidence="6">The sequence shown here is derived from an EMBL/GenBank/DDBJ whole genome shotgun (WGS) entry which is preliminary data.</text>
</comment>
<evidence type="ECO:0000256" key="3">
    <source>
        <dbReference type="PROSITE-ProRule" id="PRU00169"/>
    </source>
</evidence>
<protein>
    <submittedName>
        <fullName evidence="6">Response regulator</fullName>
    </submittedName>
</protein>
<organism evidence="6 7">
    <name type="scientific">Terrimonas rubra</name>
    <dbReference type="NCBI Taxonomy" id="1035890"/>
    <lineage>
        <taxon>Bacteria</taxon>
        <taxon>Pseudomonadati</taxon>
        <taxon>Bacteroidota</taxon>
        <taxon>Chitinophagia</taxon>
        <taxon>Chitinophagales</taxon>
        <taxon>Chitinophagaceae</taxon>
        <taxon>Terrimonas</taxon>
    </lineage>
</organism>
<dbReference type="PROSITE" id="PS50043">
    <property type="entry name" value="HTH_LUXR_2"/>
    <property type="match status" value="1"/>
</dbReference>
<dbReference type="InterPro" id="IPR039420">
    <property type="entry name" value="WalR-like"/>
</dbReference>
<dbReference type="Proteomes" id="UP001597511">
    <property type="component" value="Unassembled WGS sequence"/>
</dbReference>
<sequence>MTTELTQKYNSVLVIDDHKMIVNGIKLLIGDLFESFYMAHDGATAKSLALKHNPQMIIVDNYLPDTTGDILIRELKYKLPSAIILVYSFTYSADVILKMLKAGANGYVIKKDDDEEFVKAVHLLLNNKEYFSQEARTHIINRFSGTEDDYSVKHLIANTKFSGKEIEMIKLLCKQMNTKEISKNIGLSERTVEQYRSNITRRIGAKNLAGVIKFALQNGIVQLDDL</sequence>
<keyword evidence="1 3" id="KW-0597">Phosphoprotein</keyword>
<feature type="domain" description="Response regulatory" evidence="5">
    <location>
        <begin position="11"/>
        <end position="125"/>
    </location>
</feature>
<evidence type="ECO:0000256" key="2">
    <source>
        <dbReference type="ARBA" id="ARBA00023125"/>
    </source>
</evidence>
<dbReference type="PANTHER" id="PTHR43214">
    <property type="entry name" value="TWO-COMPONENT RESPONSE REGULATOR"/>
    <property type="match status" value="1"/>
</dbReference>
<dbReference type="InterPro" id="IPR000792">
    <property type="entry name" value="Tscrpt_reg_LuxR_C"/>
</dbReference>
<gene>
    <name evidence="6" type="ORF">ACFS6H_13295</name>
</gene>
<evidence type="ECO:0000313" key="7">
    <source>
        <dbReference type="Proteomes" id="UP001597511"/>
    </source>
</evidence>
<dbReference type="RefSeq" id="WP_386099537.1">
    <property type="nucleotide sequence ID" value="NZ_JBHUOZ010000003.1"/>
</dbReference>
<keyword evidence="2" id="KW-0238">DNA-binding</keyword>
<dbReference type="PANTHER" id="PTHR43214:SF43">
    <property type="entry name" value="TWO-COMPONENT RESPONSE REGULATOR"/>
    <property type="match status" value="1"/>
</dbReference>
<evidence type="ECO:0000259" key="5">
    <source>
        <dbReference type="PROSITE" id="PS50110"/>
    </source>
</evidence>
<feature type="modified residue" description="4-aspartylphosphate" evidence="3">
    <location>
        <position position="60"/>
    </location>
</feature>
<feature type="domain" description="HTH luxR-type" evidence="4">
    <location>
        <begin position="154"/>
        <end position="219"/>
    </location>
</feature>
<name>A0ABW6AAE7_9BACT</name>
<dbReference type="InterPro" id="IPR016032">
    <property type="entry name" value="Sig_transdc_resp-reg_C-effctor"/>
</dbReference>
<reference evidence="7" key="1">
    <citation type="journal article" date="2019" name="Int. J. Syst. Evol. Microbiol.">
        <title>The Global Catalogue of Microorganisms (GCM) 10K type strain sequencing project: providing services to taxonomists for standard genome sequencing and annotation.</title>
        <authorList>
            <consortium name="The Broad Institute Genomics Platform"/>
            <consortium name="The Broad Institute Genome Sequencing Center for Infectious Disease"/>
            <person name="Wu L."/>
            <person name="Ma J."/>
        </authorList>
    </citation>
    <scope>NUCLEOTIDE SEQUENCE [LARGE SCALE GENOMIC DNA]</scope>
    <source>
        <strain evidence="7">KCTC 23299</strain>
    </source>
</reference>
<dbReference type="InterPro" id="IPR058245">
    <property type="entry name" value="NreC/VraR/RcsB-like_REC"/>
</dbReference>